<dbReference type="Proteomes" id="UP000326924">
    <property type="component" value="Unassembled WGS sequence"/>
</dbReference>
<organism evidence="1 2">
    <name type="scientific">Sphaerosporella brunnea</name>
    <dbReference type="NCBI Taxonomy" id="1250544"/>
    <lineage>
        <taxon>Eukaryota</taxon>
        <taxon>Fungi</taxon>
        <taxon>Dikarya</taxon>
        <taxon>Ascomycota</taxon>
        <taxon>Pezizomycotina</taxon>
        <taxon>Pezizomycetes</taxon>
        <taxon>Pezizales</taxon>
        <taxon>Pyronemataceae</taxon>
        <taxon>Sphaerosporella</taxon>
    </lineage>
</organism>
<keyword evidence="2" id="KW-1185">Reference proteome</keyword>
<protein>
    <submittedName>
        <fullName evidence="1">Uncharacterized protein</fullName>
    </submittedName>
</protein>
<dbReference type="OrthoDB" id="10584902at2759"/>
<comment type="caution">
    <text evidence="1">The sequence shown here is derived from an EMBL/GenBank/DDBJ whole genome shotgun (WGS) entry which is preliminary data.</text>
</comment>
<name>A0A5J5ETQ1_9PEZI</name>
<evidence type="ECO:0000313" key="1">
    <source>
        <dbReference type="EMBL" id="KAA8902278.1"/>
    </source>
</evidence>
<dbReference type="InParanoid" id="A0A5J5ETQ1"/>
<gene>
    <name evidence="1" type="ORF">FN846DRAFT_955611</name>
</gene>
<reference evidence="1 2" key="1">
    <citation type="submission" date="2019-09" db="EMBL/GenBank/DDBJ databases">
        <title>Draft genome of the ectomycorrhizal ascomycete Sphaerosporella brunnea.</title>
        <authorList>
            <consortium name="DOE Joint Genome Institute"/>
            <person name="Benucci G.M."/>
            <person name="Marozzi G."/>
            <person name="Antonielli L."/>
            <person name="Sanchez S."/>
            <person name="Marco P."/>
            <person name="Wang X."/>
            <person name="Falini L.B."/>
            <person name="Barry K."/>
            <person name="Haridas S."/>
            <person name="Lipzen A."/>
            <person name="Labutti K."/>
            <person name="Grigoriev I.V."/>
            <person name="Murat C."/>
            <person name="Martin F."/>
            <person name="Albertini E."/>
            <person name="Donnini D."/>
            <person name="Bonito G."/>
        </authorList>
    </citation>
    <scope>NUCLEOTIDE SEQUENCE [LARGE SCALE GENOMIC DNA]</scope>
    <source>
        <strain evidence="1 2">Sb_GMNB300</strain>
    </source>
</reference>
<dbReference type="AlphaFoldDB" id="A0A5J5ETQ1"/>
<accession>A0A5J5ETQ1</accession>
<proteinExistence type="predicted"/>
<dbReference type="EMBL" id="VXIS01000134">
    <property type="protein sequence ID" value="KAA8902278.1"/>
    <property type="molecule type" value="Genomic_DNA"/>
</dbReference>
<sequence length="340" mass="38767">MLTDHNARLQESDPDDIEGLARLYLCSETKGPFRRFMVARSCLSSYQAVKECVAALGFTLKLCFVGEALVDEHAWLRGLGEINCRVAEQNCLDEANPDYKGDENASQIPADCTLLRLEAAFVDLYPGTQHHLADLNAVVVAQHHLTSYQSLHFLLRRLGLRPYKTYIKQDGKQYQVHHRAWPPKLTTLWLYGVYCCRYDINADFDAGIAMASDKRFHMNFLGTPFEFRPFTGEFSTVAEALNATLAKQLAEDKDVAERLKVRLGKIQPNNLDTMDWLGALGRIRLRYTKSVWAVCFGTGISSEQSLLNWCIECPSGSQVEMWWEPDYQDMVWELFKVVHV</sequence>
<evidence type="ECO:0000313" key="2">
    <source>
        <dbReference type="Proteomes" id="UP000326924"/>
    </source>
</evidence>